<organism evidence="4 5">
    <name type="scientific">Lachnellula subtilissima</name>
    <dbReference type="NCBI Taxonomy" id="602034"/>
    <lineage>
        <taxon>Eukaryota</taxon>
        <taxon>Fungi</taxon>
        <taxon>Dikarya</taxon>
        <taxon>Ascomycota</taxon>
        <taxon>Pezizomycotina</taxon>
        <taxon>Leotiomycetes</taxon>
        <taxon>Helotiales</taxon>
        <taxon>Lachnaceae</taxon>
        <taxon>Lachnellula</taxon>
    </lineage>
</organism>
<dbReference type="SMART" id="SM00248">
    <property type="entry name" value="ANK"/>
    <property type="match status" value="6"/>
</dbReference>
<reference evidence="4 5" key="1">
    <citation type="submission" date="2018-05" db="EMBL/GenBank/DDBJ databases">
        <title>Genome sequencing and assembly of the regulated plant pathogen Lachnellula willkommii and related sister species for the development of diagnostic species identification markers.</title>
        <authorList>
            <person name="Giroux E."/>
            <person name="Bilodeau G."/>
        </authorList>
    </citation>
    <scope>NUCLEOTIDE SEQUENCE [LARGE SCALE GENOMIC DNA]</scope>
    <source>
        <strain evidence="4 5">CBS 197.66</strain>
    </source>
</reference>
<dbReference type="PROSITE" id="PS50088">
    <property type="entry name" value="ANK_REPEAT"/>
    <property type="match status" value="1"/>
</dbReference>
<protein>
    <recommendedName>
        <fullName evidence="6">Ankyrin</fullName>
    </recommendedName>
</protein>
<dbReference type="Gene3D" id="1.25.40.20">
    <property type="entry name" value="Ankyrin repeat-containing domain"/>
    <property type="match status" value="3"/>
</dbReference>
<feature type="repeat" description="ANK" evidence="3">
    <location>
        <begin position="219"/>
        <end position="251"/>
    </location>
</feature>
<dbReference type="SUPFAM" id="SSF48403">
    <property type="entry name" value="Ankyrin repeat"/>
    <property type="match status" value="1"/>
</dbReference>
<comment type="caution">
    <text evidence="4">The sequence shown here is derived from an EMBL/GenBank/DDBJ whole genome shotgun (WGS) entry which is preliminary data.</text>
</comment>
<evidence type="ECO:0008006" key="6">
    <source>
        <dbReference type="Google" id="ProtNLM"/>
    </source>
</evidence>
<evidence type="ECO:0000313" key="4">
    <source>
        <dbReference type="EMBL" id="TVY34579.1"/>
    </source>
</evidence>
<gene>
    <name evidence="4" type="ORF">LSUB1_G006651</name>
</gene>
<accession>A0A8H8U7S1</accession>
<evidence type="ECO:0000313" key="5">
    <source>
        <dbReference type="Proteomes" id="UP000462212"/>
    </source>
</evidence>
<dbReference type="InterPro" id="IPR002110">
    <property type="entry name" value="Ankyrin_rpt"/>
</dbReference>
<dbReference type="InterPro" id="IPR036770">
    <property type="entry name" value="Ankyrin_rpt-contain_sf"/>
</dbReference>
<name>A0A8H8U7S1_9HELO</name>
<sequence length="538" mass="59828">MASRSASSVTLSFHTDEYENDAQIIPDNDEPNIVCLPEEYRRAVTEDSLPPSMRAASNPDPNILKTLLSHGYFLSEQQRCDEETRDPKILDFSSEFSHGAIRSKGRSIVGITTPLMEAINAHLPANVKILLEAGANPNGVPHCIMEDYAALFLRFRPSIKGLFDGSPDVARRSVFLENMNVPQISNLTCEEVEDREGCSMAPFWCEEGFTQACFWTHGETMPSLVLAAKSGETEIVDMLLHAGADATFWKRPQFYVPEPASESSLSVSSPLHAAIEAEGFEPNTMPLANPTRCVTPLMATIVHCSSFNKEAFDILCRAPSINFELRTPVYGVHILHFAVARLDLELLKHVAGKTPLENAGETALGHTLLHVACMCANVAQIQRHSDIIRKSIHETRDLRPFDDINPECFSHGCGYFSAQTEMVKYLWNNGVRDFSKLDVHGNTALHYLAGCRGLNEELFAWLLSEGGSETLCVWQEAQNIHGATPKILEMASKGVRLVNGDAAKIDFDRHWSKARAHRKAETWREVLEMPDPEMLAPR</sequence>
<keyword evidence="2 3" id="KW-0040">ANK repeat</keyword>
<dbReference type="InterPro" id="IPR050745">
    <property type="entry name" value="Multifunctional_regulatory"/>
</dbReference>
<proteinExistence type="predicted"/>
<evidence type="ECO:0000256" key="1">
    <source>
        <dbReference type="ARBA" id="ARBA00022737"/>
    </source>
</evidence>
<keyword evidence="1" id="KW-0677">Repeat</keyword>
<keyword evidence="5" id="KW-1185">Reference proteome</keyword>
<dbReference type="Proteomes" id="UP000462212">
    <property type="component" value="Unassembled WGS sequence"/>
</dbReference>
<dbReference type="AlphaFoldDB" id="A0A8H8U7S1"/>
<evidence type="ECO:0000256" key="2">
    <source>
        <dbReference type="ARBA" id="ARBA00023043"/>
    </source>
</evidence>
<dbReference type="EMBL" id="QGMJ01000626">
    <property type="protein sequence ID" value="TVY34579.1"/>
    <property type="molecule type" value="Genomic_DNA"/>
</dbReference>
<evidence type="ECO:0000256" key="3">
    <source>
        <dbReference type="PROSITE-ProRule" id="PRU00023"/>
    </source>
</evidence>
<dbReference type="PANTHER" id="PTHR24189">
    <property type="entry name" value="MYOTROPHIN"/>
    <property type="match status" value="1"/>
</dbReference>
<dbReference type="OrthoDB" id="2980193at2759"/>
<dbReference type="PANTHER" id="PTHR24189:SF50">
    <property type="entry name" value="ANKYRIN REPEAT AND SOCS BOX PROTEIN 2"/>
    <property type="match status" value="1"/>
</dbReference>